<dbReference type="Pfam" id="PF02348">
    <property type="entry name" value="CTP_transf_3"/>
    <property type="match status" value="1"/>
</dbReference>
<accession>M0NZU6</accession>
<dbReference type="InterPro" id="IPR050793">
    <property type="entry name" value="CMP-NeuNAc_synthase"/>
</dbReference>
<dbReference type="Gene3D" id="3.40.50.11190">
    <property type="match status" value="1"/>
</dbReference>
<name>M0NZU6_9EURY</name>
<dbReference type="PANTHER" id="PTHR21485:SF6">
    <property type="entry name" value="N-ACYLNEURAMINATE CYTIDYLYLTRANSFERASE-RELATED"/>
    <property type="match status" value="1"/>
</dbReference>
<evidence type="ECO:0000313" key="3">
    <source>
        <dbReference type="Proteomes" id="UP000011650"/>
    </source>
</evidence>
<dbReference type="Gene3D" id="3.40.50.2000">
    <property type="entry name" value="Glycogen Phosphorylase B"/>
    <property type="match status" value="1"/>
</dbReference>
<dbReference type="PANTHER" id="PTHR21485">
    <property type="entry name" value="HAD SUPERFAMILY MEMBERS CMAS AND KDSC"/>
    <property type="match status" value="1"/>
</dbReference>
<dbReference type="STRING" id="1227482.C469_03570"/>
<dbReference type="CDD" id="cd02513">
    <property type="entry name" value="CMP-NeuAc_Synthase"/>
    <property type="match status" value="1"/>
</dbReference>
<dbReference type="InterPro" id="IPR029044">
    <property type="entry name" value="Nucleotide-diphossugar_trans"/>
</dbReference>
<organism evidence="2 3">
    <name type="scientific">Halorubrum lipolyticum DSM 21995</name>
    <dbReference type="NCBI Taxonomy" id="1227482"/>
    <lineage>
        <taxon>Archaea</taxon>
        <taxon>Methanobacteriati</taxon>
        <taxon>Methanobacteriota</taxon>
        <taxon>Stenosarchaea group</taxon>
        <taxon>Halobacteria</taxon>
        <taxon>Halobacteriales</taxon>
        <taxon>Haloferacaceae</taxon>
        <taxon>Halorubrum</taxon>
    </lineage>
</organism>
<dbReference type="AlphaFoldDB" id="M0NZU6"/>
<dbReference type="InterPro" id="IPR007235">
    <property type="entry name" value="Glyco_trans_28_C"/>
</dbReference>
<keyword evidence="2" id="KW-0808">Transferase</keyword>
<reference evidence="2 3" key="1">
    <citation type="journal article" date="2014" name="PLoS Genet.">
        <title>Phylogenetically driven sequencing of extremely halophilic archaea reveals strategies for static and dynamic osmo-response.</title>
        <authorList>
            <person name="Becker E.A."/>
            <person name="Seitzer P.M."/>
            <person name="Tritt A."/>
            <person name="Larsen D."/>
            <person name="Krusor M."/>
            <person name="Yao A.I."/>
            <person name="Wu D."/>
            <person name="Madern D."/>
            <person name="Eisen J.A."/>
            <person name="Darling A.E."/>
            <person name="Facciotti M.T."/>
        </authorList>
    </citation>
    <scope>NUCLEOTIDE SEQUENCE [LARGE SCALE GENOMIC DNA]</scope>
    <source>
        <strain evidence="2 3">DSM 21995</strain>
    </source>
</reference>
<comment type="caution">
    <text evidence="2">The sequence shown here is derived from an EMBL/GenBank/DDBJ whole genome shotgun (WGS) entry which is preliminary data.</text>
</comment>
<feature type="domain" description="Glycosyl transferase family 28 C-terminal" evidence="1">
    <location>
        <begin position="377"/>
        <end position="533"/>
    </location>
</feature>
<dbReference type="SUPFAM" id="SSF53756">
    <property type="entry name" value="UDP-Glycosyltransferase/glycogen phosphorylase"/>
    <property type="match status" value="1"/>
</dbReference>
<dbReference type="Proteomes" id="UP000011650">
    <property type="component" value="Unassembled WGS sequence"/>
</dbReference>
<dbReference type="RefSeq" id="WP_008003915.1">
    <property type="nucleotide sequence ID" value="NZ_AOJG01000009.1"/>
</dbReference>
<proteinExistence type="predicted"/>
<dbReference type="GO" id="GO:0008781">
    <property type="term" value="F:N-acylneuraminate cytidylyltransferase activity"/>
    <property type="evidence" value="ECO:0007669"/>
    <property type="project" value="TreeGrafter"/>
</dbReference>
<evidence type="ECO:0000313" key="2">
    <source>
        <dbReference type="EMBL" id="EMA63068.1"/>
    </source>
</evidence>
<dbReference type="EMBL" id="AOJG01000009">
    <property type="protein sequence ID" value="EMA63068.1"/>
    <property type="molecule type" value="Genomic_DNA"/>
</dbReference>
<dbReference type="Gene3D" id="3.90.550.10">
    <property type="entry name" value="Spore Coat Polysaccharide Biosynthesis Protein SpsA, Chain A"/>
    <property type="match status" value="1"/>
</dbReference>
<protein>
    <submittedName>
        <fullName evidence="2">Cytidyltransferase-like protein</fullName>
    </submittedName>
</protein>
<gene>
    <name evidence="2" type="ORF">C469_03570</name>
</gene>
<sequence length="545" mass="61654">MAENVVSVIPARKGSKGIPRKNIRELNGKPLIAHAIEASKNTSEIDHTVLTTDSDEIAQIGREYGADEIIHRPKELATDEVPLAPVIQHAYAESEGNFEYVLCFQPTVPLITHTSVEEGIQQGLQTDSDSVIYIRDSTHQYWKKTNGEYNSVSADRKNRQMMEPIYEEIGVFLSHRSIVEDGRRICDSPSFYEVDRREGIDIDTYEDWKIAESVLQRKQLVYRLIGNGNTGTGHVYRGITLADHIFEHDVLFAVEKKDELAIDKLAESNYAYRVFEGEQAILEYIRTDVPDVVVNDVLDTSVEYMQSLAELDSRIVNFEDLGVGSKYADAIINALYEHSTPPENHYFGSEYFCLRSEFRYATPLEEIPSVERIMISFGGTDENDLTAKALRALSALNEEYEIDVVLGLGYTERDHLDTIIEKFSSPGRISVSQNINSMAKHMEQADLLITSNGRTLYEAASLNLPMISIAQNAREQKHPFAHISRGVLSLGHANYVSEENLQAAVEDYCSNREQREMMRNELSTHDIANGIERIKKIMFEEANEN</sequence>
<evidence type="ECO:0000259" key="1">
    <source>
        <dbReference type="Pfam" id="PF04101"/>
    </source>
</evidence>
<dbReference type="PATRIC" id="fig|1227482.3.peg.714"/>
<dbReference type="OrthoDB" id="10155at2157"/>
<keyword evidence="3" id="KW-1185">Reference proteome</keyword>
<dbReference type="InterPro" id="IPR003329">
    <property type="entry name" value="Cytidylyl_trans"/>
</dbReference>
<dbReference type="GO" id="GO:0016758">
    <property type="term" value="F:hexosyltransferase activity"/>
    <property type="evidence" value="ECO:0007669"/>
    <property type="project" value="InterPro"/>
</dbReference>
<dbReference type="SUPFAM" id="SSF53448">
    <property type="entry name" value="Nucleotide-diphospho-sugar transferases"/>
    <property type="match status" value="1"/>
</dbReference>
<dbReference type="Pfam" id="PF04101">
    <property type="entry name" value="Glyco_tran_28_C"/>
    <property type="match status" value="1"/>
</dbReference>